<feature type="compositionally biased region" description="Low complexity" evidence="1">
    <location>
        <begin position="96"/>
        <end position="113"/>
    </location>
</feature>
<protein>
    <submittedName>
        <fullName evidence="2">Uncharacterized protein</fullName>
    </submittedName>
</protein>
<evidence type="ECO:0000256" key="1">
    <source>
        <dbReference type="SAM" id="MobiDB-lite"/>
    </source>
</evidence>
<comment type="caution">
    <text evidence="2">The sequence shown here is derived from an EMBL/GenBank/DDBJ whole genome shotgun (WGS) entry which is preliminary data.</text>
</comment>
<keyword evidence="3" id="KW-1185">Reference proteome</keyword>
<feature type="region of interest" description="Disordered" evidence="1">
    <location>
        <begin position="83"/>
        <end position="140"/>
    </location>
</feature>
<dbReference type="AlphaFoldDB" id="A0A2S5RAC1"/>
<gene>
    <name evidence="2" type="ORF">HCUR_00438</name>
</gene>
<dbReference type="Proteomes" id="UP000239425">
    <property type="component" value="Unassembled WGS sequence"/>
</dbReference>
<organism evidence="2 3">
    <name type="scientific">Holospora curviuscula</name>
    <dbReference type="NCBI Taxonomy" id="1082868"/>
    <lineage>
        <taxon>Bacteria</taxon>
        <taxon>Pseudomonadati</taxon>
        <taxon>Pseudomonadota</taxon>
        <taxon>Alphaproteobacteria</taxon>
        <taxon>Holosporales</taxon>
        <taxon>Holosporaceae</taxon>
        <taxon>Holospora</taxon>
    </lineage>
</organism>
<name>A0A2S5RAC1_9PROT</name>
<sequence>MFSNKCLIFLLIAGTTFIKHNANASYKDSQWFRSLSKEKQNALRTLEETLVDYLTPPGWEELVELAPFVDSVVDSVVDLSNPDDFSNQFSQEEDAPSSPNSSSNFDDFSNQFSQEEDAPFSPNSSSNPYDNNVYNNNTSEDEHPGARIIVCLMARVMTLGDLTRLTKQEPVSEKTLKNILRHFQLDPRHNKKSKKSYQKLDSDESSEEERAQLYHHQFKLQAKYYDLGDIIWNLMEVRQSAHESFTLVHYTGNPTTLKSECESLVEMVCKLFPEVDSKSTIAELSFLREESWYLFSKSMVISQLKDTIIALVNLMIPDNGLEDKLRYHTEKFFRVTPLSKREISVLKRKFRTQTEVSDTRIVRQQMKPICHHEFNNGRSAIRALQCLVNSSKDENGDKKKPRYFIWASAVCKALKDKHIHLPQKIIEDFDCAKYPNFQNKREFNKYTKDQILTCYESLCNLALLGKGQYQDQFLQERRSANKQTISDLFNRWGEKFDCLIDKQQIEDPVIPQKNKELDQ</sequence>
<proteinExistence type="predicted"/>
<evidence type="ECO:0000313" key="3">
    <source>
        <dbReference type="Proteomes" id="UP000239425"/>
    </source>
</evidence>
<dbReference type="RefSeq" id="WP_104206541.1">
    <property type="nucleotide sequence ID" value="NZ_PHHC01000078.1"/>
</dbReference>
<dbReference type="EMBL" id="PHHC01000078">
    <property type="protein sequence ID" value="PPE04247.1"/>
    <property type="molecule type" value="Genomic_DNA"/>
</dbReference>
<feature type="compositionally biased region" description="Low complexity" evidence="1">
    <location>
        <begin position="121"/>
        <end position="138"/>
    </location>
</feature>
<reference evidence="2 3" key="1">
    <citation type="submission" date="2017-11" db="EMBL/GenBank/DDBJ databases">
        <title>Comparative genomic analysis of Holospora spp., intranuclear symbionts of paramecia.</title>
        <authorList>
            <person name="Garushyants S.K."/>
            <person name="Beliavskaya A."/>
            <person name="Malko D.B."/>
            <person name="Logacheva M.D."/>
            <person name="Rautian M.S."/>
            <person name="Gelfand M.S."/>
        </authorList>
    </citation>
    <scope>NUCLEOTIDE SEQUENCE [LARGE SCALE GENOMIC DNA]</scope>
    <source>
        <strain evidence="3">02AZ16</strain>
    </source>
</reference>
<evidence type="ECO:0000313" key="2">
    <source>
        <dbReference type="EMBL" id="PPE04247.1"/>
    </source>
</evidence>
<accession>A0A2S5RAC1</accession>